<keyword evidence="3" id="KW-0349">Heme</keyword>
<evidence type="ECO:0000256" key="3">
    <source>
        <dbReference type="ARBA" id="ARBA00022617"/>
    </source>
</evidence>
<dbReference type="GO" id="GO:0004497">
    <property type="term" value="F:monooxygenase activity"/>
    <property type="evidence" value="ECO:0007669"/>
    <property type="project" value="UniProtKB-KW"/>
</dbReference>
<evidence type="ECO:0000256" key="6">
    <source>
        <dbReference type="ARBA" id="ARBA00023004"/>
    </source>
</evidence>
<protein>
    <recommendedName>
        <fullName evidence="10">Cytochrome P450</fullName>
    </recommendedName>
</protein>
<dbReference type="Proteomes" id="UP000053660">
    <property type="component" value="Unassembled WGS sequence"/>
</dbReference>
<proteinExistence type="inferred from homology"/>
<evidence type="ECO:0000256" key="4">
    <source>
        <dbReference type="ARBA" id="ARBA00022723"/>
    </source>
</evidence>
<gene>
    <name evidence="8" type="ORF">OESDEN_10661</name>
</gene>
<keyword evidence="5" id="KW-0560">Oxidoreductase</keyword>
<dbReference type="InterPro" id="IPR001128">
    <property type="entry name" value="Cyt_P450"/>
</dbReference>
<reference evidence="8 9" key="1">
    <citation type="submission" date="2014-03" db="EMBL/GenBank/DDBJ databases">
        <title>Draft genome of the hookworm Oesophagostomum dentatum.</title>
        <authorList>
            <person name="Mitreva M."/>
        </authorList>
    </citation>
    <scope>NUCLEOTIDE SEQUENCE [LARGE SCALE GENOMIC DNA]</scope>
    <source>
        <strain evidence="8 9">OD-Hann</strain>
    </source>
</reference>
<dbReference type="GO" id="GO:0005506">
    <property type="term" value="F:iron ion binding"/>
    <property type="evidence" value="ECO:0007669"/>
    <property type="project" value="InterPro"/>
</dbReference>
<keyword evidence="7" id="KW-0503">Monooxygenase</keyword>
<dbReference type="OrthoDB" id="5853600at2759"/>
<dbReference type="GO" id="GO:0016705">
    <property type="term" value="F:oxidoreductase activity, acting on paired donors, with incorporation or reduction of molecular oxygen"/>
    <property type="evidence" value="ECO:0007669"/>
    <property type="project" value="InterPro"/>
</dbReference>
<accession>A0A0B1T165</accession>
<organism evidence="8 9">
    <name type="scientific">Oesophagostomum dentatum</name>
    <name type="common">Nodular worm</name>
    <dbReference type="NCBI Taxonomy" id="61180"/>
    <lineage>
        <taxon>Eukaryota</taxon>
        <taxon>Metazoa</taxon>
        <taxon>Ecdysozoa</taxon>
        <taxon>Nematoda</taxon>
        <taxon>Chromadorea</taxon>
        <taxon>Rhabditida</taxon>
        <taxon>Rhabditina</taxon>
        <taxon>Rhabditomorpha</taxon>
        <taxon>Strongyloidea</taxon>
        <taxon>Strongylidae</taxon>
        <taxon>Oesophagostomum</taxon>
    </lineage>
</organism>
<evidence type="ECO:0000256" key="7">
    <source>
        <dbReference type="ARBA" id="ARBA00023033"/>
    </source>
</evidence>
<dbReference type="GO" id="GO:0020037">
    <property type="term" value="F:heme binding"/>
    <property type="evidence" value="ECO:0007669"/>
    <property type="project" value="InterPro"/>
</dbReference>
<comment type="cofactor">
    <cofactor evidence="1">
        <name>heme</name>
        <dbReference type="ChEBI" id="CHEBI:30413"/>
    </cofactor>
</comment>
<dbReference type="EMBL" id="KN554116">
    <property type="protein sequence ID" value="KHJ89512.1"/>
    <property type="molecule type" value="Genomic_DNA"/>
</dbReference>
<evidence type="ECO:0000313" key="9">
    <source>
        <dbReference type="Proteomes" id="UP000053660"/>
    </source>
</evidence>
<dbReference type="AlphaFoldDB" id="A0A0B1T165"/>
<dbReference type="PANTHER" id="PTHR24292">
    <property type="entry name" value="CYTOCHROME P450"/>
    <property type="match status" value="1"/>
</dbReference>
<dbReference type="Gene3D" id="1.10.630.10">
    <property type="entry name" value="Cytochrome P450"/>
    <property type="match status" value="1"/>
</dbReference>
<dbReference type="Pfam" id="PF00067">
    <property type="entry name" value="p450"/>
    <property type="match status" value="1"/>
</dbReference>
<keyword evidence="9" id="KW-1185">Reference proteome</keyword>
<sequence>MHSLTDTSKPVGLVLRDWTKIYGKVYGIQEGLRKTLVVSDIDMVRELFMKKFEYFYGRKTNILGGDVENDERVHLFESQGVRWKRLRAISSPAFSSGSLKKIRPTVEDSALELIKLFEERAEKQAFDVLP</sequence>
<evidence type="ECO:0000256" key="1">
    <source>
        <dbReference type="ARBA" id="ARBA00001971"/>
    </source>
</evidence>
<evidence type="ECO:0008006" key="10">
    <source>
        <dbReference type="Google" id="ProtNLM"/>
    </source>
</evidence>
<dbReference type="PANTHER" id="PTHR24292:SF102">
    <property type="entry name" value="CYTOCHROME P450 FAMILY-RELATED"/>
    <property type="match status" value="1"/>
</dbReference>
<name>A0A0B1T165_OESDE</name>
<evidence type="ECO:0000313" key="8">
    <source>
        <dbReference type="EMBL" id="KHJ89512.1"/>
    </source>
</evidence>
<dbReference type="InterPro" id="IPR036396">
    <property type="entry name" value="Cyt_P450_sf"/>
</dbReference>
<comment type="similarity">
    <text evidence="2">Belongs to the cytochrome P450 family.</text>
</comment>
<dbReference type="SUPFAM" id="SSF48264">
    <property type="entry name" value="Cytochrome P450"/>
    <property type="match status" value="1"/>
</dbReference>
<keyword evidence="4" id="KW-0479">Metal-binding</keyword>
<evidence type="ECO:0000256" key="5">
    <source>
        <dbReference type="ARBA" id="ARBA00023002"/>
    </source>
</evidence>
<evidence type="ECO:0000256" key="2">
    <source>
        <dbReference type="ARBA" id="ARBA00010617"/>
    </source>
</evidence>
<dbReference type="InterPro" id="IPR050476">
    <property type="entry name" value="Insect_CytP450_Detox"/>
</dbReference>
<keyword evidence="6" id="KW-0408">Iron</keyword>